<accession>A0A0N4ZZK8</accession>
<sequence>MRLADRIDLALDDLSVGGVGRQSLQPFGQIQQRRLLLLVGQTIGLRGLHEVLVVVDRIADQPVQHRLGFGRGVRQIFGEIGPQLVLGRGVGHADQIQQQGERHRRGALRRLARVDVPHGVVHPLGRFLRLVLLDEGQIVVRRARNDVEVQALGRLRRLEHVPGQALGRAVAQPVLHRQAVALGLGDLLAFDVEEELIVEAFGWDAADGAAQLGRLAHALDQVLAKHFEIDTKGCPTHAEVWLPLQLHIAAGDGNLGATARRVVKDDRALFDVTLERRHLQHVAGDRADWQERAVSGAALFAQCRQHDGHDLVEALQHGQQGRVEPARPIGLGRGHELVVEAEAVEEGAQAGVVVRAEAVVRAERIAHLGQRQMQVFAQHLRVGDALRHLAQAVHVVAERDQARGPVIAGQGAKRVAHHGRARHLAEGAHVRQARRA</sequence>
<protein>
    <submittedName>
        <fullName evidence="2">NAD-specific glutamate dehydrogenase</fullName>
    </submittedName>
</protein>
<keyword evidence="1" id="KW-1185">Reference proteome</keyword>
<name>A0A0N4ZZK8_PARTI</name>
<proteinExistence type="predicted"/>
<evidence type="ECO:0000313" key="1">
    <source>
        <dbReference type="Proteomes" id="UP000038045"/>
    </source>
</evidence>
<reference evidence="2" key="1">
    <citation type="submission" date="2017-02" db="UniProtKB">
        <authorList>
            <consortium name="WormBaseParasite"/>
        </authorList>
    </citation>
    <scope>IDENTIFICATION</scope>
</reference>
<evidence type="ECO:0000313" key="2">
    <source>
        <dbReference type="WBParaSite" id="PTRK_0001436100.1"/>
    </source>
</evidence>
<organism evidence="1 2">
    <name type="scientific">Parastrongyloides trichosuri</name>
    <name type="common">Possum-specific nematode worm</name>
    <dbReference type="NCBI Taxonomy" id="131310"/>
    <lineage>
        <taxon>Eukaryota</taxon>
        <taxon>Metazoa</taxon>
        <taxon>Ecdysozoa</taxon>
        <taxon>Nematoda</taxon>
        <taxon>Chromadorea</taxon>
        <taxon>Rhabditida</taxon>
        <taxon>Tylenchina</taxon>
        <taxon>Panagrolaimomorpha</taxon>
        <taxon>Strongyloidoidea</taxon>
        <taxon>Strongyloididae</taxon>
        <taxon>Parastrongyloides</taxon>
    </lineage>
</organism>
<dbReference type="WBParaSite" id="PTRK_0001436100.1">
    <property type="protein sequence ID" value="PTRK_0001436100.1"/>
    <property type="gene ID" value="PTRK_0001436100"/>
</dbReference>
<dbReference type="AlphaFoldDB" id="A0A0N4ZZK8"/>
<dbReference type="Proteomes" id="UP000038045">
    <property type="component" value="Unplaced"/>
</dbReference>